<organism evidence="2 3">
    <name type="scientific">Hymenobacter negativus</name>
    <dbReference type="NCBI Taxonomy" id="2795026"/>
    <lineage>
        <taxon>Bacteria</taxon>
        <taxon>Pseudomonadati</taxon>
        <taxon>Bacteroidota</taxon>
        <taxon>Cytophagia</taxon>
        <taxon>Cytophagales</taxon>
        <taxon>Hymenobacteraceae</taxon>
        <taxon>Hymenobacter</taxon>
    </lineage>
</organism>
<dbReference type="InterPro" id="IPR045800">
    <property type="entry name" value="HMBD"/>
</dbReference>
<evidence type="ECO:0000259" key="1">
    <source>
        <dbReference type="Pfam" id="PF19335"/>
    </source>
</evidence>
<comment type="caution">
    <text evidence="2">The sequence shown here is derived from an EMBL/GenBank/DDBJ whole genome shotgun (WGS) entry which is preliminary data.</text>
</comment>
<proteinExistence type="predicted"/>
<evidence type="ECO:0000313" key="2">
    <source>
        <dbReference type="EMBL" id="MBH8557888.1"/>
    </source>
</evidence>
<dbReference type="Pfam" id="PF19335">
    <property type="entry name" value="HMBD"/>
    <property type="match status" value="1"/>
</dbReference>
<sequence>MFSKIPAFLPAALCTATLLLSSCEGQKPAAATAAPAAKPAATSVAEARYECPMGCAGSQSSKPGKCPTCEMELVKKS</sequence>
<feature type="domain" description="Heavy metal binding" evidence="1">
    <location>
        <begin position="49"/>
        <end position="76"/>
    </location>
</feature>
<gene>
    <name evidence="2" type="ORF">I7X13_07510</name>
</gene>
<dbReference type="PROSITE" id="PS51257">
    <property type="entry name" value="PROKAR_LIPOPROTEIN"/>
    <property type="match status" value="1"/>
</dbReference>
<reference evidence="2 3" key="1">
    <citation type="submission" date="2020-12" db="EMBL/GenBank/DDBJ databases">
        <title>Hymenobacter sp.</title>
        <authorList>
            <person name="Kim M.K."/>
        </authorList>
    </citation>
    <scope>NUCLEOTIDE SEQUENCE [LARGE SCALE GENOMIC DNA]</scope>
    <source>
        <strain evidence="2 3">BT442</strain>
    </source>
</reference>
<protein>
    <recommendedName>
        <fullName evidence="1">Heavy metal binding domain-containing protein</fullName>
    </recommendedName>
</protein>
<accession>A0ABS0Q5F5</accession>
<dbReference type="RefSeq" id="WP_198066655.1">
    <property type="nucleotide sequence ID" value="NZ_JAEDAD010000001.1"/>
</dbReference>
<dbReference type="EMBL" id="JAEDAE010000002">
    <property type="protein sequence ID" value="MBH8557888.1"/>
    <property type="molecule type" value="Genomic_DNA"/>
</dbReference>
<keyword evidence="3" id="KW-1185">Reference proteome</keyword>
<dbReference type="Proteomes" id="UP000625631">
    <property type="component" value="Unassembled WGS sequence"/>
</dbReference>
<name>A0ABS0Q5F5_9BACT</name>
<evidence type="ECO:0000313" key="3">
    <source>
        <dbReference type="Proteomes" id="UP000625631"/>
    </source>
</evidence>